<organism evidence="1 2">
    <name type="scientific">Bradyrhizobium japonicum</name>
    <dbReference type="NCBI Taxonomy" id="375"/>
    <lineage>
        <taxon>Bacteria</taxon>
        <taxon>Pseudomonadati</taxon>
        <taxon>Pseudomonadota</taxon>
        <taxon>Alphaproteobacteria</taxon>
        <taxon>Hyphomicrobiales</taxon>
        <taxon>Nitrobacteraceae</taxon>
        <taxon>Bradyrhizobium</taxon>
    </lineage>
</organism>
<protein>
    <submittedName>
        <fullName evidence="1">Uncharacterized protein</fullName>
    </submittedName>
</protein>
<reference evidence="1 2" key="1">
    <citation type="submission" date="2024-06" db="EMBL/GenBank/DDBJ databases">
        <title>Genomic Encyclopedia of Type Strains, Phase V (KMG-V): Genome sequencing to study the core and pangenomes of soil and plant-associated prokaryotes.</title>
        <authorList>
            <person name="Whitman W."/>
        </authorList>
    </citation>
    <scope>NUCLEOTIDE SEQUENCE [LARGE SCALE GENOMIC DNA]</scope>
    <source>
        <strain evidence="1 2">USDA 160</strain>
    </source>
</reference>
<comment type="caution">
    <text evidence="1">The sequence shown here is derived from an EMBL/GenBank/DDBJ whole genome shotgun (WGS) entry which is preliminary data.</text>
</comment>
<sequence>MAGKITTYADFQNFMDACCTKVGADPDLSGHGRWWREMTHTTFVTDGMVKGQRVVVVGDPDNSIMIHALRGDTPDFDANDPNARFGRMPLNANSFFADADIDEIADWIKRGCLDGAAPSV</sequence>
<keyword evidence="2" id="KW-1185">Reference proteome</keyword>
<evidence type="ECO:0000313" key="1">
    <source>
        <dbReference type="EMBL" id="MET4722782.1"/>
    </source>
</evidence>
<proteinExistence type="predicted"/>
<gene>
    <name evidence="1" type="ORF">ABIF63_006888</name>
</gene>
<dbReference type="EMBL" id="JBEPTQ010000002">
    <property type="protein sequence ID" value="MET4722782.1"/>
    <property type="molecule type" value="Genomic_DNA"/>
</dbReference>
<evidence type="ECO:0000313" key="2">
    <source>
        <dbReference type="Proteomes" id="UP001549291"/>
    </source>
</evidence>
<name>A0ABV2S0V8_BRAJP</name>
<dbReference type="RefSeq" id="WP_038932113.1">
    <property type="nucleotide sequence ID" value="NZ_CP066351.1"/>
</dbReference>
<accession>A0ABV2S0V8</accession>
<dbReference type="Proteomes" id="UP001549291">
    <property type="component" value="Unassembled WGS sequence"/>
</dbReference>